<dbReference type="EMBL" id="JBHTOK010000041">
    <property type="protein sequence ID" value="MFD1440815.1"/>
    <property type="molecule type" value="Genomic_DNA"/>
</dbReference>
<feature type="domain" description="HTH cro/C1-type" evidence="2">
    <location>
        <begin position="13"/>
        <end position="67"/>
    </location>
</feature>
<keyword evidence="4" id="KW-1185">Reference proteome</keyword>
<accession>A0ABW4CW31</accession>
<evidence type="ECO:0000313" key="4">
    <source>
        <dbReference type="Proteomes" id="UP001597212"/>
    </source>
</evidence>
<protein>
    <submittedName>
        <fullName evidence="3">Helix-turn-helix domain-containing protein</fullName>
    </submittedName>
</protein>
<sequence length="280" mass="30323">MQIFDARHIGQQIAAGRKAKNMTQSALADQLNVSYQAVSNWERSQSLPDIDKYAQLAKVLDLNLDDLIGAEGARTVTIMDDDSAPVDARTLAEAAPVMKPAQVEQKAARLSPNLTTLKEIAPFLSSTTLKEKVMAQIAQPGFAQMLVQIAPFMATADLDAVIAAGVPADDDHLEELFKLAPFRQTTSNDQLGSQLLKARGSLNAVKKLLPFMSHNVVNELFTTRAQADLTADDLTALAPFVSETVLADHVRQLSRQGNGKAARKFMPFLSEATLVNLLAN</sequence>
<comment type="caution">
    <text evidence="3">The sequence shown here is derived from an EMBL/GenBank/DDBJ whole genome shotgun (WGS) entry which is preliminary data.</text>
</comment>
<evidence type="ECO:0000256" key="1">
    <source>
        <dbReference type="ARBA" id="ARBA00023125"/>
    </source>
</evidence>
<reference evidence="4" key="1">
    <citation type="journal article" date="2019" name="Int. J. Syst. Evol. Microbiol.">
        <title>The Global Catalogue of Microorganisms (GCM) 10K type strain sequencing project: providing services to taxonomists for standard genome sequencing and annotation.</title>
        <authorList>
            <consortium name="The Broad Institute Genomics Platform"/>
            <consortium name="The Broad Institute Genome Sequencing Center for Infectious Disease"/>
            <person name="Wu L."/>
            <person name="Ma J."/>
        </authorList>
    </citation>
    <scope>NUCLEOTIDE SEQUENCE [LARGE SCALE GENOMIC DNA]</scope>
    <source>
        <strain evidence="4">CCM 8912</strain>
    </source>
</reference>
<dbReference type="RefSeq" id="WP_125758323.1">
    <property type="nucleotide sequence ID" value="NZ_JBHTOK010000041.1"/>
</dbReference>
<dbReference type="Proteomes" id="UP001597212">
    <property type="component" value="Unassembled WGS sequence"/>
</dbReference>
<dbReference type="SUPFAM" id="SSF47413">
    <property type="entry name" value="lambda repressor-like DNA-binding domains"/>
    <property type="match status" value="1"/>
</dbReference>
<dbReference type="PANTHER" id="PTHR46558:SF11">
    <property type="entry name" value="HTH-TYPE TRANSCRIPTIONAL REGULATOR XRE"/>
    <property type="match status" value="1"/>
</dbReference>
<gene>
    <name evidence="3" type="ORF">ACFQ5K_05325</name>
</gene>
<dbReference type="Pfam" id="PF01381">
    <property type="entry name" value="HTH_3"/>
    <property type="match status" value="1"/>
</dbReference>
<dbReference type="PROSITE" id="PS50943">
    <property type="entry name" value="HTH_CROC1"/>
    <property type="match status" value="1"/>
</dbReference>
<proteinExistence type="predicted"/>
<name>A0ABW4CW31_9LACO</name>
<keyword evidence="1" id="KW-0238">DNA-binding</keyword>
<dbReference type="SMART" id="SM00530">
    <property type="entry name" value="HTH_XRE"/>
    <property type="match status" value="1"/>
</dbReference>
<dbReference type="PANTHER" id="PTHR46558">
    <property type="entry name" value="TRACRIPTIONAL REGULATORY PROTEIN-RELATED-RELATED"/>
    <property type="match status" value="1"/>
</dbReference>
<dbReference type="CDD" id="cd00093">
    <property type="entry name" value="HTH_XRE"/>
    <property type="match status" value="1"/>
</dbReference>
<organism evidence="3 4">
    <name type="scientific">Lacticaseibacillus hegangensis</name>
    <dbReference type="NCBI Taxonomy" id="2486010"/>
    <lineage>
        <taxon>Bacteria</taxon>
        <taxon>Bacillati</taxon>
        <taxon>Bacillota</taxon>
        <taxon>Bacilli</taxon>
        <taxon>Lactobacillales</taxon>
        <taxon>Lactobacillaceae</taxon>
        <taxon>Lacticaseibacillus</taxon>
    </lineage>
</organism>
<dbReference type="InterPro" id="IPR001387">
    <property type="entry name" value="Cro/C1-type_HTH"/>
</dbReference>
<evidence type="ECO:0000259" key="2">
    <source>
        <dbReference type="PROSITE" id="PS50943"/>
    </source>
</evidence>
<dbReference type="InterPro" id="IPR010982">
    <property type="entry name" value="Lambda_DNA-bd_dom_sf"/>
</dbReference>
<dbReference type="Gene3D" id="1.10.260.40">
    <property type="entry name" value="lambda repressor-like DNA-binding domains"/>
    <property type="match status" value="1"/>
</dbReference>
<evidence type="ECO:0000313" key="3">
    <source>
        <dbReference type="EMBL" id="MFD1440815.1"/>
    </source>
</evidence>